<evidence type="ECO:0000259" key="6">
    <source>
        <dbReference type="Pfam" id="PF00551"/>
    </source>
</evidence>
<comment type="catalytic activity">
    <reaction evidence="5">
        <text>L-methionyl-tRNA(fMet) + (6R)-10-formyltetrahydrofolate = N-formyl-L-methionyl-tRNA(fMet) + (6S)-5,6,7,8-tetrahydrofolate + H(+)</text>
        <dbReference type="Rhea" id="RHEA:24380"/>
        <dbReference type="Rhea" id="RHEA-COMP:9952"/>
        <dbReference type="Rhea" id="RHEA-COMP:9953"/>
        <dbReference type="ChEBI" id="CHEBI:15378"/>
        <dbReference type="ChEBI" id="CHEBI:57453"/>
        <dbReference type="ChEBI" id="CHEBI:78530"/>
        <dbReference type="ChEBI" id="CHEBI:78844"/>
        <dbReference type="ChEBI" id="CHEBI:195366"/>
        <dbReference type="EC" id="2.1.2.9"/>
    </reaction>
</comment>
<evidence type="ECO:0000256" key="2">
    <source>
        <dbReference type="ARBA" id="ARBA00012261"/>
    </source>
</evidence>
<dbReference type="CDD" id="cd08646">
    <property type="entry name" value="FMT_core_Met-tRNA-FMT_N"/>
    <property type="match status" value="1"/>
</dbReference>
<comment type="similarity">
    <text evidence="1 5">Belongs to the Fmt family.</text>
</comment>
<gene>
    <name evidence="5 8" type="primary">fmt</name>
    <name evidence="8" type="ORF">CSUIS_1313</name>
</gene>
<reference evidence="9" key="1">
    <citation type="journal article" date="2017" name="Genome Biol. Evol.">
        <title>Comparative Genomic Analysis Identifies a Campylobacter Clade Deficient in Selenium Metabolism.</title>
        <authorList>
            <person name="Miller W.G."/>
            <person name="Yee E."/>
            <person name="Lopes B.S."/>
            <person name="Chapman M.H."/>
            <person name="Huynh S."/>
            <person name="Bono J.L."/>
            <person name="Parker C.T."/>
            <person name="Strachan N.J.C."/>
            <person name="Forbes K.J."/>
        </authorList>
    </citation>
    <scope>NUCLEOTIDE SEQUENCE [LARGE SCALE GENOMIC DNA]</scope>
    <source>
        <strain evidence="9">RM6137</strain>
    </source>
</reference>
<dbReference type="SUPFAM" id="SSF53328">
    <property type="entry name" value="Formyltransferase"/>
    <property type="match status" value="1"/>
</dbReference>
<feature type="binding site" evidence="5">
    <location>
        <begin position="110"/>
        <end position="113"/>
    </location>
    <ligand>
        <name>(6S)-5,6,7,8-tetrahydrofolate</name>
        <dbReference type="ChEBI" id="CHEBI:57453"/>
    </ligand>
</feature>
<dbReference type="EC" id="2.1.2.9" evidence="2 5"/>
<keyword evidence="4 5" id="KW-0648">Protein biosynthesis</keyword>
<evidence type="ECO:0000313" key="9">
    <source>
        <dbReference type="Proteomes" id="UP000194260"/>
    </source>
</evidence>
<dbReference type="AlphaFoldDB" id="A0A1X9SYB4"/>
<sequence>MKNIVFMGTPSYASRILNEIYKARFNILAIYTQPDKPVGRSGSLTPPDVKKLAINLGLDSVVYQPNSLRDDGVKEHIESLKPDFIVVAAYGQILPKEILDISPCINLHASLLPDYRGASPIQSAILNKQSLSGVTAMKMDIGLDSGDILAYSILDIGQMNSYELFEKLSDMAANLTIKVLNEYDNIKPISQFNALSSKCKKIKKDDGLVNLEVETASEIWAKFLAYYGWPGIFTKDGVKILDMEISSLNGEVGEILSLNDDGFVLGVNGGSIFIKTLQAASKKPVNARSYLNGKRIGLGDRVSL</sequence>
<accession>A0A1X9SYB4</accession>
<evidence type="ECO:0000313" key="8">
    <source>
        <dbReference type="EMBL" id="ARR01109.1"/>
    </source>
</evidence>
<dbReference type="PANTHER" id="PTHR11138:SF5">
    <property type="entry name" value="METHIONYL-TRNA FORMYLTRANSFERASE, MITOCHONDRIAL"/>
    <property type="match status" value="1"/>
</dbReference>
<dbReference type="GO" id="GO:0005829">
    <property type="term" value="C:cytosol"/>
    <property type="evidence" value="ECO:0007669"/>
    <property type="project" value="TreeGrafter"/>
</dbReference>
<dbReference type="InterPro" id="IPR036477">
    <property type="entry name" value="Formyl_transf_N_sf"/>
</dbReference>
<dbReference type="HAMAP" id="MF_00182">
    <property type="entry name" value="Formyl_trans"/>
    <property type="match status" value="1"/>
</dbReference>
<dbReference type="InterPro" id="IPR005793">
    <property type="entry name" value="Formyl_trans_C"/>
</dbReference>
<organism evidence="8 9">
    <name type="scientific">Campylobacter porcelli</name>
    <dbReference type="NCBI Taxonomy" id="1660073"/>
    <lineage>
        <taxon>Bacteria</taxon>
        <taxon>Pseudomonadati</taxon>
        <taxon>Campylobacterota</taxon>
        <taxon>Epsilonproteobacteria</taxon>
        <taxon>Campylobacterales</taxon>
        <taxon>Campylobacteraceae</taxon>
        <taxon>Campylobacter</taxon>
    </lineage>
</organism>
<dbReference type="CDD" id="cd08704">
    <property type="entry name" value="Met_tRNA_FMT_C"/>
    <property type="match status" value="1"/>
</dbReference>
<dbReference type="InterPro" id="IPR005794">
    <property type="entry name" value="Fmt"/>
</dbReference>
<dbReference type="InterPro" id="IPR011034">
    <property type="entry name" value="Formyl_transferase-like_C_sf"/>
</dbReference>
<evidence type="ECO:0000259" key="7">
    <source>
        <dbReference type="Pfam" id="PF02911"/>
    </source>
</evidence>
<evidence type="ECO:0000256" key="4">
    <source>
        <dbReference type="ARBA" id="ARBA00022917"/>
    </source>
</evidence>
<dbReference type="Proteomes" id="UP000194260">
    <property type="component" value="Chromosome"/>
</dbReference>
<dbReference type="RefSeq" id="WP_086298095.1">
    <property type="nucleotide sequence ID" value="NZ_CP018789.1"/>
</dbReference>
<dbReference type="Pfam" id="PF02911">
    <property type="entry name" value="Formyl_trans_C"/>
    <property type="match status" value="1"/>
</dbReference>
<dbReference type="STRING" id="1660073.CSUIS_1313"/>
<feature type="domain" description="Formyl transferase C-terminal" evidence="7">
    <location>
        <begin position="201"/>
        <end position="295"/>
    </location>
</feature>
<comment type="function">
    <text evidence="5">Attaches a formyl group to the free amino group of methionyl-tRNA(fMet). The formyl group appears to play a dual role in the initiator identity of N-formylmethionyl-tRNA by promoting its recognition by IF2 and preventing the misappropriation of this tRNA by the elongation apparatus.</text>
</comment>
<dbReference type="SUPFAM" id="SSF50486">
    <property type="entry name" value="FMT C-terminal domain-like"/>
    <property type="match status" value="1"/>
</dbReference>
<protein>
    <recommendedName>
        <fullName evidence="2 5">Methionyl-tRNA formyltransferase</fullName>
        <ecNumber evidence="2 5">2.1.2.9</ecNumber>
    </recommendedName>
</protein>
<dbReference type="GO" id="GO:0004479">
    <property type="term" value="F:methionyl-tRNA formyltransferase activity"/>
    <property type="evidence" value="ECO:0007669"/>
    <property type="project" value="UniProtKB-UniRule"/>
</dbReference>
<dbReference type="InterPro" id="IPR041711">
    <property type="entry name" value="Met-tRNA-FMT_N"/>
</dbReference>
<feature type="domain" description="Formyl transferase N-terminal" evidence="6">
    <location>
        <begin position="3"/>
        <end position="174"/>
    </location>
</feature>
<evidence type="ECO:0000256" key="3">
    <source>
        <dbReference type="ARBA" id="ARBA00022679"/>
    </source>
</evidence>
<dbReference type="Pfam" id="PF00551">
    <property type="entry name" value="Formyl_trans_N"/>
    <property type="match status" value="1"/>
</dbReference>
<dbReference type="KEGG" id="camy:CSUIS_1313"/>
<dbReference type="NCBIfam" id="TIGR00460">
    <property type="entry name" value="fmt"/>
    <property type="match status" value="1"/>
</dbReference>
<dbReference type="InterPro" id="IPR044135">
    <property type="entry name" value="Met-tRNA-FMT_C"/>
</dbReference>
<evidence type="ECO:0000256" key="5">
    <source>
        <dbReference type="HAMAP-Rule" id="MF_00182"/>
    </source>
</evidence>
<keyword evidence="3 5" id="KW-0808">Transferase</keyword>
<dbReference type="Gene3D" id="3.40.50.12230">
    <property type="match status" value="1"/>
</dbReference>
<evidence type="ECO:0000256" key="1">
    <source>
        <dbReference type="ARBA" id="ARBA00010699"/>
    </source>
</evidence>
<dbReference type="EMBL" id="CP018789">
    <property type="protein sequence ID" value="ARR01109.1"/>
    <property type="molecule type" value="Genomic_DNA"/>
</dbReference>
<dbReference type="PANTHER" id="PTHR11138">
    <property type="entry name" value="METHIONYL-TRNA FORMYLTRANSFERASE"/>
    <property type="match status" value="1"/>
</dbReference>
<name>A0A1X9SYB4_9BACT</name>
<dbReference type="InterPro" id="IPR002376">
    <property type="entry name" value="Formyl_transf_N"/>
</dbReference>
<proteinExistence type="inferred from homology"/>